<dbReference type="EMBL" id="JACOPQ010000009">
    <property type="protein sequence ID" value="MBC5737718.1"/>
    <property type="molecule type" value="Genomic_DNA"/>
</dbReference>
<dbReference type="SUPFAM" id="SSF160527">
    <property type="entry name" value="V-type ATPase subunit E-like"/>
    <property type="match status" value="1"/>
</dbReference>
<keyword evidence="5" id="KW-1185">Reference proteome</keyword>
<dbReference type="AlphaFoldDB" id="A0A8J6MGY7"/>
<keyword evidence="2" id="KW-0813">Transport</keyword>
<sequence length="211" mass="23375">MSELNQKLDHFTATILAEATAETERTLADLKEKRSEAFSAAEDQILAETYHYIRTEVARVKSEAGRQVSRRMLDAKRELFLRRGQIADEVFELVRQKIVAYTGGGAYPLRLKDLFLAAVESLKEGDDIRVYLRRADMAQADALAAALPGMTFTFREGTFLLGGLVAESPSLGRRVDSTFDSALAELNGHFAELFGLSLANVQKEGQEGDEL</sequence>
<evidence type="ECO:0000313" key="4">
    <source>
        <dbReference type="EMBL" id="MBC5737718.1"/>
    </source>
</evidence>
<accession>A0A8J6MGY7</accession>
<proteinExistence type="inferred from homology"/>
<gene>
    <name evidence="4" type="ORF">H8S62_11950</name>
</gene>
<dbReference type="Gene3D" id="3.30.2320.30">
    <property type="entry name" value="ATP synthase, E subunit, C-terminal"/>
    <property type="match status" value="1"/>
</dbReference>
<evidence type="ECO:0000256" key="2">
    <source>
        <dbReference type="ARBA" id="ARBA00022448"/>
    </source>
</evidence>
<dbReference type="GO" id="GO:0033178">
    <property type="term" value="C:proton-transporting two-sector ATPase complex, catalytic domain"/>
    <property type="evidence" value="ECO:0007669"/>
    <property type="project" value="InterPro"/>
</dbReference>
<evidence type="ECO:0008006" key="6">
    <source>
        <dbReference type="Google" id="ProtNLM"/>
    </source>
</evidence>
<evidence type="ECO:0000256" key="1">
    <source>
        <dbReference type="ARBA" id="ARBA00005901"/>
    </source>
</evidence>
<keyword evidence="3" id="KW-0406">Ion transport</keyword>
<dbReference type="Pfam" id="PF01991">
    <property type="entry name" value="vATP-synt_E"/>
    <property type="match status" value="1"/>
</dbReference>
<reference evidence="4" key="1">
    <citation type="submission" date="2020-08" db="EMBL/GenBank/DDBJ databases">
        <title>Genome public.</title>
        <authorList>
            <person name="Liu C."/>
            <person name="Sun Q."/>
        </authorList>
    </citation>
    <scope>NUCLEOTIDE SEQUENCE</scope>
    <source>
        <strain evidence="4">NSJ-52</strain>
    </source>
</reference>
<comment type="similarity">
    <text evidence="1">Belongs to the V-ATPase E subunit family.</text>
</comment>
<dbReference type="Proteomes" id="UP000607645">
    <property type="component" value="Unassembled WGS sequence"/>
</dbReference>
<evidence type="ECO:0000256" key="3">
    <source>
        <dbReference type="ARBA" id="ARBA00023065"/>
    </source>
</evidence>
<comment type="caution">
    <text evidence="4">The sequence shown here is derived from an EMBL/GenBank/DDBJ whole genome shotgun (WGS) entry which is preliminary data.</text>
</comment>
<evidence type="ECO:0000313" key="5">
    <source>
        <dbReference type="Proteomes" id="UP000607645"/>
    </source>
</evidence>
<name>A0A8J6MGY7_9FIRM</name>
<dbReference type="GO" id="GO:0046961">
    <property type="term" value="F:proton-transporting ATPase activity, rotational mechanism"/>
    <property type="evidence" value="ECO:0007669"/>
    <property type="project" value="InterPro"/>
</dbReference>
<protein>
    <recommendedName>
        <fullName evidence="6">V-type ATP synthase subunit E</fullName>
    </recommendedName>
</protein>
<dbReference type="InterPro" id="IPR002842">
    <property type="entry name" value="ATPase_V1_Esu"/>
</dbReference>
<dbReference type="RefSeq" id="WP_155148727.1">
    <property type="nucleotide sequence ID" value="NZ_JACOPQ010000009.1"/>
</dbReference>
<organism evidence="4 5">
    <name type="scientific">Lawsonibacter faecis</name>
    <dbReference type="NCBI Taxonomy" id="2763052"/>
    <lineage>
        <taxon>Bacteria</taxon>
        <taxon>Bacillati</taxon>
        <taxon>Bacillota</taxon>
        <taxon>Clostridia</taxon>
        <taxon>Eubacteriales</taxon>
        <taxon>Oscillospiraceae</taxon>
        <taxon>Lawsonibacter</taxon>
    </lineage>
</organism>
<dbReference type="InterPro" id="IPR038495">
    <property type="entry name" value="ATPase_E_C"/>
</dbReference>